<organism evidence="3 4">
    <name type="scientific">Clostridium innocuum</name>
    <dbReference type="NCBI Taxonomy" id="1522"/>
    <lineage>
        <taxon>Bacteria</taxon>
        <taxon>Bacillati</taxon>
        <taxon>Bacillota</taxon>
        <taxon>Clostridia</taxon>
        <taxon>Eubacteriales</taxon>
        <taxon>Clostridiaceae</taxon>
        <taxon>Clostridium</taxon>
    </lineage>
</organism>
<comment type="caution">
    <text evidence="3">The sequence shown here is derived from an EMBL/GenBank/DDBJ whole genome shotgun (WGS) entry which is preliminary data.</text>
</comment>
<dbReference type="InterPro" id="IPR013783">
    <property type="entry name" value="Ig-like_fold"/>
</dbReference>
<protein>
    <submittedName>
        <fullName evidence="3">DUF5011 domain-containing protein</fullName>
    </submittedName>
</protein>
<dbReference type="EMBL" id="QVEV01000104">
    <property type="protein sequence ID" value="RGC06885.1"/>
    <property type="molecule type" value="Genomic_DNA"/>
</dbReference>
<dbReference type="Proteomes" id="UP000260025">
    <property type="component" value="Unassembled WGS sequence"/>
</dbReference>
<evidence type="ECO:0000313" key="4">
    <source>
        <dbReference type="Proteomes" id="UP000260025"/>
    </source>
</evidence>
<dbReference type="AlphaFoldDB" id="A0A3E2V8K5"/>
<evidence type="ECO:0000256" key="1">
    <source>
        <dbReference type="SAM" id="MobiDB-lite"/>
    </source>
</evidence>
<feature type="region of interest" description="Disordered" evidence="1">
    <location>
        <begin position="180"/>
        <end position="226"/>
    </location>
</feature>
<reference evidence="3 4" key="1">
    <citation type="submission" date="2018-08" db="EMBL/GenBank/DDBJ databases">
        <title>A genome reference for cultivated species of the human gut microbiota.</title>
        <authorList>
            <person name="Zou Y."/>
            <person name="Xue W."/>
            <person name="Luo G."/>
        </authorList>
    </citation>
    <scope>NUCLEOTIDE SEQUENCE [LARGE SCALE GENOMIC DNA]</scope>
    <source>
        <strain evidence="3 4">OF01-2LB</strain>
    </source>
</reference>
<proteinExistence type="predicted"/>
<accession>A0A3E2V8K5</accession>
<sequence>MKKSQYMTFILCVLLLCLGCWYFLFPKPADKDDLSITFKDTEKVKLNEKIEPVDLIRSTTSVKILYPTIDTSSPGVKKLLYIAVGEDGEQKEFMKEIRVVAPTPPVLQLKKDKVEICVKEAFDARAYVKKAYSDYDGDLDVSIRGSFDVKKAGTYTITYQVKDSSGHTATKELRLIVKEKEEAPKEKEPQHPQKTERSSTAQPPKEQDTTTGSASSPKAEKPQEPAPSICVQTWLFADGESFSSALEKCNAAGAASGRRYQCDVLQDDAGIYTGYRLDLR</sequence>
<feature type="compositionally biased region" description="Basic and acidic residues" evidence="1">
    <location>
        <begin position="180"/>
        <end position="197"/>
    </location>
</feature>
<name>A0A3E2V8K5_CLOIN</name>
<dbReference type="OrthoDB" id="1654978at2"/>
<gene>
    <name evidence="3" type="ORF">DXA38_22685</name>
</gene>
<dbReference type="InterPro" id="IPR032179">
    <property type="entry name" value="Cry22Aa_Ig-like"/>
</dbReference>
<evidence type="ECO:0000313" key="3">
    <source>
        <dbReference type="EMBL" id="RGC06885.1"/>
    </source>
</evidence>
<evidence type="ECO:0000259" key="2">
    <source>
        <dbReference type="Pfam" id="PF16403"/>
    </source>
</evidence>
<feature type="domain" description="Pesticidal crystal protein Cry22Aa Ig-like" evidence="2">
    <location>
        <begin position="122"/>
        <end position="172"/>
    </location>
</feature>
<dbReference type="Gene3D" id="2.60.40.10">
    <property type="entry name" value="Immunoglobulins"/>
    <property type="match status" value="1"/>
</dbReference>
<dbReference type="Pfam" id="PF16403">
    <property type="entry name" value="Bact_surface_Ig-like"/>
    <property type="match status" value="1"/>
</dbReference>